<dbReference type="EMBL" id="JASSZA010000021">
    <property type="protein sequence ID" value="KAK2085484.1"/>
    <property type="molecule type" value="Genomic_DNA"/>
</dbReference>
<keyword evidence="2" id="KW-1185">Reference proteome</keyword>
<evidence type="ECO:0000313" key="1">
    <source>
        <dbReference type="EMBL" id="KAK2085484.1"/>
    </source>
</evidence>
<proteinExistence type="predicted"/>
<organism evidence="1 2">
    <name type="scientific">Saguinus oedipus</name>
    <name type="common">Cotton-top tamarin</name>
    <name type="synonym">Oedipomidas oedipus</name>
    <dbReference type="NCBI Taxonomy" id="9490"/>
    <lineage>
        <taxon>Eukaryota</taxon>
        <taxon>Metazoa</taxon>
        <taxon>Chordata</taxon>
        <taxon>Craniata</taxon>
        <taxon>Vertebrata</taxon>
        <taxon>Euteleostomi</taxon>
        <taxon>Mammalia</taxon>
        <taxon>Eutheria</taxon>
        <taxon>Euarchontoglires</taxon>
        <taxon>Primates</taxon>
        <taxon>Haplorrhini</taxon>
        <taxon>Platyrrhini</taxon>
        <taxon>Cebidae</taxon>
        <taxon>Callitrichinae</taxon>
        <taxon>Saguinus</taxon>
    </lineage>
</organism>
<reference evidence="1 2" key="1">
    <citation type="submission" date="2023-05" db="EMBL/GenBank/DDBJ databases">
        <title>B98-5 Cell Line De Novo Hybrid Assembly: An Optical Mapping Approach.</title>
        <authorList>
            <person name="Kananen K."/>
            <person name="Auerbach J.A."/>
            <person name="Kautto E."/>
            <person name="Blachly J.S."/>
        </authorList>
    </citation>
    <scope>NUCLEOTIDE SEQUENCE [LARGE SCALE GENOMIC DNA]</scope>
    <source>
        <strain evidence="1">B95-8</strain>
        <tissue evidence="1">Cell line</tissue>
    </source>
</reference>
<accession>A0ABQ9TL42</accession>
<sequence>MQSPSPGKSSCRDQICTATQLAVVSQTVKEAMQRIHDRGNIGKLILDVEKTPTPLVSEKQEETVQFHMRDAPRVNQDYSKWIRGQGWGGAGKDPESPVHLLYTLQTYDQELRTEKKSEAQLLQADVNEQN</sequence>
<gene>
    <name evidence="1" type="ORF">P7K49_036784</name>
</gene>
<name>A0ABQ9TL42_SAGOE</name>
<comment type="caution">
    <text evidence="1">The sequence shown here is derived from an EMBL/GenBank/DDBJ whole genome shotgun (WGS) entry which is preliminary data.</text>
</comment>
<dbReference type="Proteomes" id="UP001266305">
    <property type="component" value="Unassembled WGS sequence"/>
</dbReference>
<evidence type="ECO:0000313" key="2">
    <source>
        <dbReference type="Proteomes" id="UP001266305"/>
    </source>
</evidence>
<protein>
    <submittedName>
        <fullName evidence="1">Uncharacterized protein</fullName>
    </submittedName>
</protein>